<name>K8AFI8_9ENTR</name>
<accession>K8AFI8</accession>
<dbReference type="AlphaFoldDB" id="K8AFI8"/>
<protein>
    <submittedName>
        <fullName evidence="1">Uncharacterized protein</fullName>
    </submittedName>
</protein>
<proteinExistence type="predicted"/>
<dbReference type="EMBL" id="CAKW01000084">
    <property type="protein sequence ID" value="CCJ73007.1"/>
    <property type="molecule type" value="Genomic_DNA"/>
</dbReference>
<sequence length="46" mass="5049">MGTCAAQELSRLPGGFSFLLRAITDFIYHGCSVAACRRFFSCPSLF</sequence>
<reference evidence="1" key="1">
    <citation type="submission" date="2012-07" db="EMBL/GenBank/DDBJ databases">
        <authorList>
            <person name="Cummings C."/>
        </authorList>
    </citation>
    <scope>NUCLEOTIDE SEQUENCE</scope>
    <source>
        <strain evidence="1">1330</strain>
    </source>
</reference>
<organism evidence="1 2">
    <name type="scientific">Cronobacter condimenti 1330</name>
    <dbReference type="NCBI Taxonomy" id="1073999"/>
    <lineage>
        <taxon>Bacteria</taxon>
        <taxon>Pseudomonadati</taxon>
        <taxon>Pseudomonadota</taxon>
        <taxon>Gammaproteobacteria</taxon>
        <taxon>Enterobacterales</taxon>
        <taxon>Enterobacteriaceae</taxon>
        <taxon>Cronobacter</taxon>
    </lineage>
</organism>
<dbReference type="Proteomes" id="UP000009340">
    <property type="component" value="Unassembled WGS sequence"/>
</dbReference>
<evidence type="ECO:0000313" key="2">
    <source>
        <dbReference type="Proteomes" id="UP000009340"/>
    </source>
</evidence>
<gene>
    <name evidence="1" type="ORF">BN137_2378</name>
</gene>
<evidence type="ECO:0000313" key="1">
    <source>
        <dbReference type="EMBL" id="CCJ73007.1"/>
    </source>
</evidence>
<comment type="caution">
    <text evidence="1">The sequence shown here is derived from an EMBL/GenBank/DDBJ whole genome shotgun (WGS) entry which is preliminary data.</text>
</comment>